<feature type="transmembrane region" description="Helical" evidence="1">
    <location>
        <begin position="33"/>
        <end position="58"/>
    </location>
</feature>
<keyword evidence="1" id="KW-1133">Transmembrane helix</keyword>
<protein>
    <submittedName>
        <fullName evidence="3">Membrane protein</fullName>
    </submittedName>
</protein>
<evidence type="ECO:0000313" key="4">
    <source>
        <dbReference type="Proteomes" id="UP000185744"/>
    </source>
</evidence>
<sequence length="227" mass="27045">MPIWLPFLPFILIIVGLFGFLGTTLMGQESVLLGGWLMMMLLILSGAIINLYVLYKWLKRRNGHFNRRLMLHDSFLDYLKELSHKKDIDITETVSDAKREIREAQREETEKNAVLYLALYLVFPPVLFYMYHFLNKDFLKHARREETIIEKFNVALNKLEIDEQIENFQRDYNYPDRNTIIYLVLTLVTAGLFGLYWIYTLTMDPNNHFEQHQKIETNMIETLKNIE</sequence>
<dbReference type="InterPro" id="IPR025328">
    <property type="entry name" value="DUF4234"/>
</dbReference>
<evidence type="ECO:0000313" key="3">
    <source>
        <dbReference type="EMBL" id="OKY78720.1"/>
    </source>
</evidence>
<gene>
    <name evidence="3" type="ORF">BTN85_1219</name>
</gene>
<name>A0A1Q6DWF6_METT1</name>
<dbReference type="Proteomes" id="UP000185744">
    <property type="component" value="Unassembled WGS sequence"/>
</dbReference>
<keyword evidence="1" id="KW-0812">Transmembrane</keyword>
<accession>A0A1Q6DWF6</accession>
<feature type="domain" description="DUF4234" evidence="2">
    <location>
        <begin position="177"/>
        <end position="211"/>
    </location>
</feature>
<proteinExistence type="predicted"/>
<dbReference type="InParanoid" id="A0A1Q6DWF6"/>
<evidence type="ECO:0000259" key="2">
    <source>
        <dbReference type="Pfam" id="PF14018"/>
    </source>
</evidence>
<evidence type="ECO:0000256" key="1">
    <source>
        <dbReference type="SAM" id="Phobius"/>
    </source>
</evidence>
<feature type="transmembrane region" description="Helical" evidence="1">
    <location>
        <begin position="113"/>
        <end position="134"/>
    </location>
</feature>
<keyword evidence="4" id="KW-1185">Reference proteome</keyword>
<keyword evidence="1" id="KW-0472">Membrane</keyword>
<feature type="transmembrane region" description="Helical" evidence="1">
    <location>
        <begin position="7"/>
        <end position="27"/>
    </location>
</feature>
<dbReference type="Pfam" id="PF14018">
    <property type="entry name" value="DUF4234"/>
    <property type="match status" value="1"/>
</dbReference>
<organism evidence="3 4">
    <name type="scientific">Methanohalarchaeum thermophilum</name>
    <dbReference type="NCBI Taxonomy" id="1903181"/>
    <lineage>
        <taxon>Archaea</taxon>
        <taxon>Methanobacteriati</taxon>
        <taxon>Methanobacteriota</taxon>
        <taxon>Methanonatronarchaeia</taxon>
        <taxon>Methanonatronarchaeales</taxon>
        <taxon>Methanonatronarchaeaceae</taxon>
        <taxon>Candidatus Methanohalarchaeum</taxon>
    </lineage>
</organism>
<dbReference type="AlphaFoldDB" id="A0A1Q6DWF6"/>
<comment type="caution">
    <text evidence="3">The sequence shown here is derived from an EMBL/GenBank/DDBJ whole genome shotgun (WGS) entry which is preliminary data.</text>
</comment>
<feature type="transmembrane region" description="Helical" evidence="1">
    <location>
        <begin position="180"/>
        <end position="199"/>
    </location>
</feature>
<dbReference type="EMBL" id="MSDW01000001">
    <property type="protein sequence ID" value="OKY78720.1"/>
    <property type="molecule type" value="Genomic_DNA"/>
</dbReference>
<reference evidence="3" key="1">
    <citation type="submission" date="2016-12" db="EMBL/GenBank/DDBJ databases">
        <title>Discovery of methanogenic haloarchaea.</title>
        <authorList>
            <person name="Sorokin D.Y."/>
            <person name="Makarova K.S."/>
            <person name="Abbas B."/>
            <person name="Ferrer M."/>
            <person name="Golyshin P.N."/>
        </authorList>
    </citation>
    <scope>NUCLEOTIDE SEQUENCE [LARGE SCALE GENOMIC DNA]</scope>
    <source>
        <strain evidence="3">HMET1</strain>
    </source>
</reference>